<dbReference type="PANTHER" id="PTHR42160:SF1">
    <property type="entry name" value="URACIL-DNA GLYCOSYLASE SUPERFAMILY PROTEIN"/>
    <property type="match status" value="1"/>
</dbReference>
<dbReference type="InterPro" id="IPR036895">
    <property type="entry name" value="Uracil-DNA_glycosylase-like_sf"/>
</dbReference>
<proteinExistence type="predicted"/>
<evidence type="ECO:0000313" key="2">
    <source>
        <dbReference type="EMBL" id="MFD0704891.1"/>
    </source>
</evidence>
<organism evidence="2 3">
    <name type="scientific">Alloscardovia venturai</name>
    <dbReference type="NCBI Taxonomy" id="1769421"/>
    <lineage>
        <taxon>Bacteria</taxon>
        <taxon>Bacillati</taxon>
        <taxon>Actinomycetota</taxon>
        <taxon>Actinomycetes</taxon>
        <taxon>Bifidobacteriales</taxon>
        <taxon>Bifidobacteriaceae</taxon>
        <taxon>Alloscardovia</taxon>
    </lineage>
</organism>
<evidence type="ECO:0000259" key="1">
    <source>
        <dbReference type="SMART" id="SM00986"/>
    </source>
</evidence>
<accession>A0ABW2Y545</accession>
<dbReference type="InterPro" id="IPR005122">
    <property type="entry name" value="Uracil-DNA_glycosylase-like"/>
</dbReference>
<dbReference type="SUPFAM" id="SSF52141">
    <property type="entry name" value="Uracil-DNA glycosylase-like"/>
    <property type="match status" value="1"/>
</dbReference>
<dbReference type="SMART" id="SM00986">
    <property type="entry name" value="UDG"/>
    <property type="match status" value="1"/>
</dbReference>
<reference evidence="3" key="1">
    <citation type="journal article" date="2019" name="Int. J. Syst. Evol. Microbiol.">
        <title>The Global Catalogue of Microorganisms (GCM) 10K type strain sequencing project: providing services to taxonomists for standard genome sequencing and annotation.</title>
        <authorList>
            <consortium name="The Broad Institute Genomics Platform"/>
            <consortium name="The Broad Institute Genome Sequencing Center for Infectious Disease"/>
            <person name="Wu L."/>
            <person name="Ma J."/>
        </authorList>
    </citation>
    <scope>NUCLEOTIDE SEQUENCE [LARGE SCALE GENOMIC DNA]</scope>
    <source>
        <strain evidence="3">CCM 8604</strain>
    </source>
</reference>
<dbReference type="Proteomes" id="UP001597036">
    <property type="component" value="Unassembled WGS sequence"/>
</dbReference>
<dbReference type="Pfam" id="PF03167">
    <property type="entry name" value="UDG"/>
    <property type="match status" value="1"/>
</dbReference>
<protein>
    <submittedName>
        <fullName evidence="2">Uracil-DNA glycosylase family protein</fullName>
    </submittedName>
</protein>
<keyword evidence="3" id="KW-1185">Reference proteome</keyword>
<evidence type="ECO:0000313" key="3">
    <source>
        <dbReference type="Proteomes" id="UP001597036"/>
    </source>
</evidence>
<dbReference type="Gene3D" id="3.40.470.10">
    <property type="entry name" value="Uracil-DNA glycosylase-like domain"/>
    <property type="match status" value="1"/>
</dbReference>
<sequence>MLSQDMLRERVSAYTDQVWHHPDHQDTPRVQVIVDEMMAHDMNRDFTSQGIKPLLSIHPQARIVLIGQAPGHFAQDTLTPWNDPSGDRLREWLGVDMETFYTSDRIAIMNMDAYFPGVGKSGDLPPRKEFAQLWHPRLLECMPKAELFVTIGGYSTKRYLNLKSSERLTDVVRNFAQYGPRYFPLVHPSGRNNIWQAKNPWFEREVIPQLQQRVRQLI</sequence>
<dbReference type="SMART" id="SM00987">
    <property type="entry name" value="UreE_C"/>
    <property type="match status" value="1"/>
</dbReference>
<name>A0ABW2Y545_9BIFI</name>
<comment type="caution">
    <text evidence="2">The sequence shown here is derived from an EMBL/GenBank/DDBJ whole genome shotgun (WGS) entry which is preliminary data.</text>
</comment>
<dbReference type="EMBL" id="JBHTHQ010000021">
    <property type="protein sequence ID" value="MFD0704891.1"/>
    <property type="molecule type" value="Genomic_DNA"/>
</dbReference>
<dbReference type="InterPro" id="IPR047124">
    <property type="entry name" value="HI_0220.2"/>
</dbReference>
<dbReference type="CDD" id="cd10033">
    <property type="entry name" value="UDG_like"/>
    <property type="match status" value="1"/>
</dbReference>
<gene>
    <name evidence="2" type="ORF">ACFQY8_03915</name>
</gene>
<feature type="domain" description="Uracil-DNA glycosylase-like" evidence="1">
    <location>
        <begin position="54"/>
        <end position="211"/>
    </location>
</feature>
<dbReference type="PANTHER" id="PTHR42160">
    <property type="entry name" value="URACIL-DNA GLYCOSYLASE SUPERFAMILY PROTEIN"/>
    <property type="match status" value="1"/>
</dbReference>
<dbReference type="RefSeq" id="WP_377938599.1">
    <property type="nucleotide sequence ID" value="NZ_JBHTHQ010000021.1"/>
</dbReference>